<keyword evidence="1" id="KW-0812">Transmembrane</keyword>
<accession>A0A5B8MVP7</accession>
<keyword evidence="1" id="KW-0472">Membrane</keyword>
<protein>
    <submittedName>
        <fullName evidence="2">Uncharacterized protein</fullName>
    </submittedName>
</protein>
<dbReference type="EMBL" id="CP031044">
    <property type="protein sequence ID" value="QDZ23784.1"/>
    <property type="molecule type" value="Genomic_DNA"/>
</dbReference>
<gene>
    <name evidence="2" type="ORF">A3770_11p63020</name>
</gene>
<name>A0A5B8MVP7_9CHLO</name>
<sequence>MDLSHRMDSFGREEPEQVNRLKARETQERCMFCIELGKGVYIFTWVNFIGYCLSILLLGVTVNTVEWKAEPWIISALKIIEYLTGFVACIFGIKGIRERNANRLYIFAMYQVFLVGLSVLVFFITIFEYSSGHLSNKFHRICADSSANADDPTSSARDCDALAQDEALGELIMNPFSIALQCYFAYVVRRLYLIYMKDSVYRSGNAYEAFVDQDHV</sequence>
<feature type="transmembrane region" description="Helical" evidence="1">
    <location>
        <begin position="72"/>
        <end position="93"/>
    </location>
</feature>
<feature type="transmembrane region" description="Helical" evidence="1">
    <location>
        <begin position="171"/>
        <end position="188"/>
    </location>
</feature>
<evidence type="ECO:0000313" key="2">
    <source>
        <dbReference type="EMBL" id="QDZ23784.1"/>
    </source>
</evidence>
<keyword evidence="3" id="KW-1185">Reference proteome</keyword>
<feature type="transmembrane region" description="Helical" evidence="1">
    <location>
        <begin position="39"/>
        <end position="60"/>
    </location>
</feature>
<dbReference type="Proteomes" id="UP000316726">
    <property type="component" value="Chromosome 11"/>
</dbReference>
<evidence type="ECO:0000313" key="3">
    <source>
        <dbReference type="Proteomes" id="UP000316726"/>
    </source>
</evidence>
<organism evidence="2 3">
    <name type="scientific">Chloropicon primus</name>
    <dbReference type="NCBI Taxonomy" id="1764295"/>
    <lineage>
        <taxon>Eukaryota</taxon>
        <taxon>Viridiplantae</taxon>
        <taxon>Chlorophyta</taxon>
        <taxon>Chloropicophyceae</taxon>
        <taxon>Chloropicales</taxon>
        <taxon>Chloropicaceae</taxon>
        <taxon>Chloropicon</taxon>
    </lineage>
</organism>
<proteinExistence type="predicted"/>
<keyword evidence="1" id="KW-1133">Transmembrane helix</keyword>
<evidence type="ECO:0000256" key="1">
    <source>
        <dbReference type="SAM" id="Phobius"/>
    </source>
</evidence>
<dbReference type="AlphaFoldDB" id="A0A5B8MVP7"/>
<feature type="transmembrane region" description="Helical" evidence="1">
    <location>
        <begin position="105"/>
        <end position="127"/>
    </location>
</feature>
<reference evidence="2 3" key="1">
    <citation type="submission" date="2018-07" db="EMBL/GenBank/DDBJ databases">
        <title>The complete nuclear genome of the prasinophyte Chloropicon primus (CCMP1205).</title>
        <authorList>
            <person name="Pombert J.-F."/>
            <person name="Otis C."/>
            <person name="Turmel M."/>
            <person name="Lemieux C."/>
        </authorList>
    </citation>
    <scope>NUCLEOTIDE SEQUENCE [LARGE SCALE GENOMIC DNA]</scope>
    <source>
        <strain evidence="2 3">CCMP1205</strain>
    </source>
</reference>